<dbReference type="GO" id="GO:0030488">
    <property type="term" value="P:tRNA methylation"/>
    <property type="evidence" value="ECO:0007669"/>
    <property type="project" value="InterPro"/>
</dbReference>
<keyword evidence="6" id="KW-0949">S-adenosyl-L-methionine</keyword>
<comment type="subcellular location">
    <subcellularLocation>
        <location evidence="1">Nucleus</location>
    </subcellularLocation>
</comment>
<gene>
    <name evidence="12" type="ORF">M407DRAFT_210435</name>
</gene>
<evidence type="ECO:0000313" key="13">
    <source>
        <dbReference type="Proteomes" id="UP000054248"/>
    </source>
</evidence>
<dbReference type="Proteomes" id="UP000054248">
    <property type="component" value="Unassembled WGS sequence"/>
</dbReference>
<protein>
    <recommendedName>
        <fullName evidence="3">tRNA (adenine(58)-N(1))-methyltransferase catalytic subunit TRM61</fullName>
        <ecNumber evidence="2">2.1.1.220</ecNumber>
    </recommendedName>
    <alternativeName>
        <fullName evidence="9">tRNA(m1A58)-methyltransferase subunit TRM61</fullName>
    </alternativeName>
</protein>
<dbReference type="Gene3D" id="3.40.50.150">
    <property type="entry name" value="Vaccinia Virus protein VP39"/>
    <property type="match status" value="1"/>
</dbReference>
<accession>A0A0C3MH12</accession>
<evidence type="ECO:0000256" key="3">
    <source>
        <dbReference type="ARBA" id="ARBA00015963"/>
    </source>
</evidence>
<feature type="compositionally biased region" description="Basic and acidic residues" evidence="10">
    <location>
        <begin position="269"/>
        <end position="278"/>
    </location>
</feature>
<evidence type="ECO:0000256" key="8">
    <source>
        <dbReference type="ARBA" id="ARBA00023242"/>
    </source>
</evidence>
<evidence type="ECO:0000256" key="2">
    <source>
        <dbReference type="ARBA" id="ARBA00012796"/>
    </source>
</evidence>
<dbReference type="PANTHER" id="PTHR12133:SF2">
    <property type="entry name" value="TRNA (ADENINE(58)-N(1))-METHYLTRANSFERASE CATALYTIC SUBUNIT TRMT61A"/>
    <property type="match status" value="1"/>
</dbReference>
<keyword evidence="5" id="KW-0808">Transferase</keyword>
<dbReference type="InterPro" id="IPR029063">
    <property type="entry name" value="SAM-dependent_MTases_sf"/>
</dbReference>
<dbReference type="Gene3D" id="3.10.330.20">
    <property type="match status" value="1"/>
</dbReference>
<evidence type="ECO:0000256" key="7">
    <source>
        <dbReference type="ARBA" id="ARBA00022694"/>
    </source>
</evidence>
<evidence type="ECO:0000256" key="5">
    <source>
        <dbReference type="ARBA" id="ARBA00022679"/>
    </source>
</evidence>
<dbReference type="EMBL" id="KN822951">
    <property type="protein sequence ID" value="KIO33002.1"/>
    <property type="molecule type" value="Genomic_DNA"/>
</dbReference>
<reference evidence="13" key="2">
    <citation type="submission" date="2015-01" db="EMBL/GenBank/DDBJ databases">
        <title>Evolutionary Origins and Diversification of the Mycorrhizal Mutualists.</title>
        <authorList>
            <consortium name="DOE Joint Genome Institute"/>
            <consortium name="Mycorrhizal Genomics Consortium"/>
            <person name="Kohler A."/>
            <person name="Kuo A."/>
            <person name="Nagy L.G."/>
            <person name="Floudas D."/>
            <person name="Copeland A."/>
            <person name="Barry K.W."/>
            <person name="Cichocki N."/>
            <person name="Veneault-Fourrey C."/>
            <person name="LaButti K."/>
            <person name="Lindquist E.A."/>
            <person name="Lipzen A."/>
            <person name="Lundell T."/>
            <person name="Morin E."/>
            <person name="Murat C."/>
            <person name="Riley R."/>
            <person name="Ohm R."/>
            <person name="Sun H."/>
            <person name="Tunlid A."/>
            <person name="Henrissat B."/>
            <person name="Grigoriev I.V."/>
            <person name="Hibbett D.S."/>
            <person name="Martin F."/>
        </authorList>
    </citation>
    <scope>NUCLEOTIDE SEQUENCE [LARGE SCALE GENOMIC DNA]</scope>
    <source>
        <strain evidence="13">MUT 4182</strain>
    </source>
</reference>
<keyword evidence="7" id="KW-0819">tRNA processing</keyword>
<dbReference type="PROSITE" id="PS51620">
    <property type="entry name" value="SAM_TRM61"/>
    <property type="match status" value="1"/>
</dbReference>
<keyword evidence="8" id="KW-0539">Nucleus</keyword>
<dbReference type="OrthoDB" id="1925287at2759"/>
<keyword evidence="13" id="KW-1185">Reference proteome</keyword>
<dbReference type="EC" id="2.1.1.220" evidence="2"/>
<name>A0A0C3MH12_9AGAM</name>
<dbReference type="PANTHER" id="PTHR12133">
    <property type="entry name" value="TRNA (ADENINE(58)-N(1))-METHYLTRANSFERASE"/>
    <property type="match status" value="1"/>
</dbReference>
<dbReference type="STRING" id="1051891.A0A0C3MH12"/>
<evidence type="ECO:0000256" key="9">
    <source>
        <dbReference type="ARBA" id="ARBA00033309"/>
    </source>
</evidence>
<evidence type="ECO:0000259" key="11">
    <source>
        <dbReference type="Pfam" id="PF08704"/>
    </source>
</evidence>
<proteinExistence type="predicted"/>
<reference evidence="12 13" key="1">
    <citation type="submission" date="2014-04" db="EMBL/GenBank/DDBJ databases">
        <authorList>
            <consortium name="DOE Joint Genome Institute"/>
            <person name="Kuo A."/>
            <person name="Girlanda M."/>
            <person name="Perotto S."/>
            <person name="Kohler A."/>
            <person name="Nagy L.G."/>
            <person name="Floudas D."/>
            <person name="Copeland A."/>
            <person name="Barry K.W."/>
            <person name="Cichocki N."/>
            <person name="Veneault-Fourrey C."/>
            <person name="LaButti K."/>
            <person name="Lindquist E.A."/>
            <person name="Lipzen A."/>
            <person name="Lundell T."/>
            <person name="Morin E."/>
            <person name="Murat C."/>
            <person name="Sun H."/>
            <person name="Tunlid A."/>
            <person name="Henrissat B."/>
            <person name="Grigoriev I.V."/>
            <person name="Hibbett D.S."/>
            <person name="Martin F."/>
            <person name="Nordberg H.P."/>
            <person name="Cantor M.N."/>
            <person name="Hua S.X."/>
        </authorList>
    </citation>
    <scope>NUCLEOTIDE SEQUENCE [LARGE SCALE GENOMIC DNA]</scope>
    <source>
        <strain evidence="12 13">MUT 4182</strain>
    </source>
</reference>
<feature type="region of interest" description="Disordered" evidence="10">
    <location>
        <begin position="295"/>
        <end position="367"/>
    </location>
</feature>
<feature type="compositionally biased region" description="Basic and acidic residues" evidence="10">
    <location>
        <begin position="298"/>
        <end position="315"/>
    </location>
</feature>
<feature type="domain" description="tRNA (adenine(58)-N(1))-methyltransferase catalytic subunit TRM61 C-terminal" evidence="11">
    <location>
        <begin position="62"/>
        <end position="279"/>
    </location>
</feature>
<feature type="region of interest" description="Disordered" evidence="10">
    <location>
        <begin position="269"/>
        <end position="288"/>
    </location>
</feature>
<evidence type="ECO:0000256" key="10">
    <source>
        <dbReference type="SAM" id="MobiDB-lite"/>
    </source>
</evidence>
<dbReference type="GO" id="GO:0160107">
    <property type="term" value="F:tRNA (adenine(58)-N1)-methyltransferase activity"/>
    <property type="evidence" value="ECO:0007669"/>
    <property type="project" value="UniProtKB-EC"/>
</dbReference>
<evidence type="ECO:0000256" key="1">
    <source>
        <dbReference type="ARBA" id="ARBA00004123"/>
    </source>
</evidence>
<dbReference type="FunFam" id="3.40.50.150:FF:000247">
    <property type="entry name" value="tRNA (adenine(58)-N(1))-methyltransferase catalytic subunit TRM61"/>
    <property type="match status" value="1"/>
</dbReference>
<dbReference type="InterPro" id="IPR014816">
    <property type="entry name" value="tRNA_MeTrfase_Gcd14"/>
</dbReference>
<dbReference type="InterPro" id="IPR049470">
    <property type="entry name" value="TRM61_C"/>
</dbReference>
<organism evidence="12 13">
    <name type="scientific">Tulasnella calospora MUT 4182</name>
    <dbReference type="NCBI Taxonomy" id="1051891"/>
    <lineage>
        <taxon>Eukaryota</taxon>
        <taxon>Fungi</taxon>
        <taxon>Dikarya</taxon>
        <taxon>Basidiomycota</taxon>
        <taxon>Agaricomycotina</taxon>
        <taxon>Agaricomycetes</taxon>
        <taxon>Cantharellales</taxon>
        <taxon>Tulasnellaceae</taxon>
        <taxon>Tulasnella</taxon>
    </lineage>
</organism>
<dbReference type="SUPFAM" id="SSF53335">
    <property type="entry name" value="S-adenosyl-L-methionine-dependent methyltransferases"/>
    <property type="match status" value="1"/>
</dbReference>
<keyword evidence="4" id="KW-0489">Methyltransferase</keyword>
<dbReference type="AlphaFoldDB" id="A0A0C3MH12"/>
<evidence type="ECO:0000256" key="6">
    <source>
        <dbReference type="ARBA" id="ARBA00022691"/>
    </source>
</evidence>
<dbReference type="GO" id="GO:0031515">
    <property type="term" value="C:tRNA (m1A) methyltransferase complex"/>
    <property type="evidence" value="ECO:0007669"/>
    <property type="project" value="InterPro"/>
</dbReference>
<dbReference type="Pfam" id="PF08704">
    <property type="entry name" value="GCD14"/>
    <property type="match status" value="1"/>
</dbReference>
<evidence type="ECO:0000256" key="4">
    <source>
        <dbReference type="ARBA" id="ARBA00022603"/>
    </source>
</evidence>
<dbReference type="HOGENOM" id="CLU_025402_4_0_1"/>
<sequence length="367" mass="40136">MFSQAREIAAGDVVIVWFTRESLKAITITPGEELNGRFGAYRHTDLIGKPFGSKIGSRNGKGFIYVLRPTPELWTLALPHRTQILYVADIAFVVSWLGIRPGSVVIESGTGSGSFSHSVARTIGKSGKLHSFEFHDTRCQTAQEEFAQHGMSEYVTVSHRNVCKAGFDLEDVVDAVFLDLPAPWEAIPAAKLALKKTQSTRICCFSPCAEQVLRTVSALNDSGFTSITMYETLLRTIDVGSYPPLKSVGTVAEKLKDADVKREARRVKQIEESAMRAKEKGRKKAAEMGGQEMDIFGESEHPHGQKRKAGEDREANGQSNTPQEDDSEAGPHTKKPKPDGPSPLTLEMVGHLPKSADCKLTTTSTGF</sequence>
<dbReference type="GO" id="GO:0005634">
    <property type="term" value="C:nucleus"/>
    <property type="evidence" value="ECO:0007669"/>
    <property type="project" value="UniProtKB-SubCell"/>
</dbReference>
<evidence type="ECO:0000313" key="12">
    <source>
        <dbReference type="EMBL" id="KIO33002.1"/>
    </source>
</evidence>